<gene>
    <name evidence="2" type="ORF">FJV41_34220</name>
</gene>
<evidence type="ECO:0000313" key="3">
    <source>
        <dbReference type="Proteomes" id="UP000315369"/>
    </source>
</evidence>
<evidence type="ECO:0000256" key="1">
    <source>
        <dbReference type="SAM" id="MobiDB-lite"/>
    </source>
</evidence>
<dbReference type="AlphaFoldDB" id="A0A540WR22"/>
<accession>A0A540WR22</accession>
<dbReference type="Proteomes" id="UP000315369">
    <property type="component" value="Unassembled WGS sequence"/>
</dbReference>
<dbReference type="EMBL" id="VIFM01000188">
    <property type="protein sequence ID" value="TQF11450.1"/>
    <property type="molecule type" value="Genomic_DNA"/>
</dbReference>
<keyword evidence="3" id="KW-1185">Reference proteome</keyword>
<proteinExistence type="predicted"/>
<name>A0A540WR22_9BACT</name>
<organism evidence="2 3">
    <name type="scientific">Myxococcus llanfairpwllgwyngyllgogerychwyrndrobwllllantysiliogogogochensis</name>
    <dbReference type="NCBI Taxonomy" id="2590453"/>
    <lineage>
        <taxon>Bacteria</taxon>
        <taxon>Pseudomonadati</taxon>
        <taxon>Myxococcota</taxon>
        <taxon>Myxococcia</taxon>
        <taxon>Myxococcales</taxon>
        <taxon>Cystobacterineae</taxon>
        <taxon>Myxococcaceae</taxon>
        <taxon>Myxococcus</taxon>
    </lineage>
</organism>
<dbReference type="RefSeq" id="WP_141646805.1">
    <property type="nucleotide sequence ID" value="NZ_VIFM01000188.1"/>
</dbReference>
<sequence>MKPLPAPELIPTTDTLIYGETLYLQVGGAKDRWLTGGRSDGNKRVYTRDGEGGDLESSYRWTLMKTRDTVGSGPLRYGDIVYLKVGGDKPRWLTGGRSEGQREVSTLDGEGGDMESSYQWTVMQSRTAVGSGEVKRGRAVYLKVGGAKDRWLTGGRSDDNIQVLTLDGEGGKTEETYQWTSSPVNYSRVFAVFAEDSPDTKTLAPGMNTRVFTRVEACSPERSIRLDLKTGVITVPPGTYDISGYSSVVYLTGQEADGMVTNKSPTANGGYCRLRLAGGDSETIPNDDPRVLVVGSICTANAIPSMVRAWFSTTVEARLILEHQSGESTERIVQRHKSTTAQGVSSTWHYFARLSVTRV</sequence>
<evidence type="ECO:0000313" key="2">
    <source>
        <dbReference type="EMBL" id="TQF11450.1"/>
    </source>
</evidence>
<feature type="region of interest" description="Disordered" evidence="1">
    <location>
        <begin position="93"/>
        <end position="112"/>
    </location>
</feature>
<reference evidence="2 3" key="1">
    <citation type="submission" date="2019-06" db="EMBL/GenBank/DDBJ databases">
        <authorList>
            <person name="Livingstone P."/>
            <person name="Whitworth D."/>
        </authorList>
    </citation>
    <scope>NUCLEOTIDE SEQUENCE [LARGE SCALE GENOMIC DNA]</scope>
    <source>
        <strain evidence="2 3">AM401</strain>
    </source>
</reference>
<comment type="caution">
    <text evidence="2">The sequence shown here is derived from an EMBL/GenBank/DDBJ whole genome shotgun (WGS) entry which is preliminary data.</text>
</comment>
<dbReference type="OrthoDB" id="4713150at2"/>
<protein>
    <submittedName>
        <fullName evidence="2">Uncharacterized protein</fullName>
    </submittedName>
</protein>